<reference evidence="2 3" key="1">
    <citation type="submission" date="2018-06" db="EMBL/GenBank/DDBJ databases">
        <title>OYT1 Genome Sequencing.</title>
        <authorList>
            <person name="Kato S."/>
            <person name="Itoh T."/>
            <person name="Ohkuma M."/>
        </authorList>
    </citation>
    <scope>NUCLEOTIDE SEQUENCE [LARGE SCALE GENOMIC DNA]</scope>
    <source>
        <strain evidence="2 3">OYT1</strain>
    </source>
</reference>
<feature type="chain" id="PRO_5017267224" description="Lipoprotein" evidence="1">
    <location>
        <begin position="26"/>
        <end position="302"/>
    </location>
</feature>
<accession>A0A2Z6GF43</accession>
<dbReference type="PROSITE" id="PS51257">
    <property type="entry name" value="PROKAR_LIPOPROTEIN"/>
    <property type="match status" value="1"/>
</dbReference>
<keyword evidence="3" id="KW-1185">Reference proteome</keyword>
<evidence type="ECO:0000313" key="2">
    <source>
        <dbReference type="EMBL" id="BBE51992.1"/>
    </source>
</evidence>
<feature type="signal peptide" evidence="1">
    <location>
        <begin position="1"/>
        <end position="25"/>
    </location>
</feature>
<dbReference type="Proteomes" id="UP000033070">
    <property type="component" value="Chromosome"/>
</dbReference>
<dbReference type="RefSeq" id="WP_062626576.1">
    <property type="nucleotide sequence ID" value="NZ_AP018738.1"/>
</dbReference>
<dbReference type="KEGG" id="fam:OYT1_ch2479"/>
<gene>
    <name evidence="2" type="ORF">OYT1_ch2479</name>
</gene>
<evidence type="ECO:0000256" key="1">
    <source>
        <dbReference type="SAM" id="SignalP"/>
    </source>
</evidence>
<keyword evidence="1" id="KW-0732">Signal</keyword>
<organism evidence="2 3">
    <name type="scientific">Ferriphaselus amnicola</name>
    <dbReference type="NCBI Taxonomy" id="1188319"/>
    <lineage>
        <taxon>Bacteria</taxon>
        <taxon>Pseudomonadati</taxon>
        <taxon>Pseudomonadota</taxon>
        <taxon>Betaproteobacteria</taxon>
        <taxon>Nitrosomonadales</taxon>
        <taxon>Gallionellaceae</taxon>
        <taxon>Ferriphaselus</taxon>
    </lineage>
</organism>
<proteinExistence type="predicted"/>
<evidence type="ECO:0000313" key="3">
    <source>
        <dbReference type="Proteomes" id="UP000033070"/>
    </source>
</evidence>
<dbReference type="AlphaFoldDB" id="A0A2Z6GF43"/>
<name>A0A2Z6GF43_9PROT</name>
<dbReference type="EMBL" id="AP018738">
    <property type="protein sequence ID" value="BBE51992.1"/>
    <property type="molecule type" value="Genomic_DNA"/>
</dbReference>
<evidence type="ECO:0008006" key="4">
    <source>
        <dbReference type="Google" id="ProtNLM"/>
    </source>
</evidence>
<sequence length="302" mass="33464">MNPTFSKLGLVMTSASLLLTLVACSGKTNSPSAAPETKERDLIVAERMGSLKESFLNCLAHERNGQIHCRDASDYGAIYRQLDNDIALEESGKVLSQGDVNTPIDKYAELSATALMFQYAALSGEPLNYEEMAETYSPEYHAERDGFKRADMMAQLKPALDEGVQKARSNHTYYMSIGCPCRFNIGAIFLNSYDMNRKLFEVKQYGKPYAPEHETFSPSLNKLSFNQMTPAKSIVLGNLHDYKILKIADESVARQIEAARKDGFGMKLYLYAQQAKGGEVLFHIVKADLLGNDGNTLATIAQ</sequence>
<protein>
    <recommendedName>
        <fullName evidence="4">Lipoprotein</fullName>
    </recommendedName>
</protein>